<comment type="caution">
    <text evidence="2">The sequence shown here is derived from an EMBL/GenBank/DDBJ whole genome shotgun (WGS) entry which is preliminary data.</text>
</comment>
<feature type="non-terminal residue" evidence="2">
    <location>
        <position position="1"/>
    </location>
</feature>
<name>A0A8X6R412_NEPPI</name>
<feature type="region of interest" description="Disordered" evidence="1">
    <location>
        <begin position="29"/>
        <end position="65"/>
    </location>
</feature>
<accession>A0A8X6R412</accession>
<evidence type="ECO:0000256" key="1">
    <source>
        <dbReference type="SAM" id="MobiDB-lite"/>
    </source>
</evidence>
<gene>
    <name evidence="2" type="ORF">NPIL_163661</name>
</gene>
<dbReference type="Proteomes" id="UP000887013">
    <property type="component" value="Unassembled WGS sequence"/>
</dbReference>
<evidence type="ECO:0000313" key="2">
    <source>
        <dbReference type="EMBL" id="GFU59471.1"/>
    </source>
</evidence>
<feature type="compositionally biased region" description="Basic and acidic residues" evidence="1">
    <location>
        <begin position="29"/>
        <end position="39"/>
    </location>
</feature>
<evidence type="ECO:0000313" key="3">
    <source>
        <dbReference type="Proteomes" id="UP000887013"/>
    </source>
</evidence>
<organism evidence="2 3">
    <name type="scientific">Nephila pilipes</name>
    <name type="common">Giant wood spider</name>
    <name type="synonym">Nephila maculata</name>
    <dbReference type="NCBI Taxonomy" id="299642"/>
    <lineage>
        <taxon>Eukaryota</taxon>
        <taxon>Metazoa</taxon>
        <taxon>Ecdysozoa</taxon>
        <taxon>Arthropoda</taxon>
        <taxon>Chelicerata</taxon>
        <taxon>Arachnida</taxon>
        <taxon>Araneae</taxon>
        <taxon>Araneomorphae</taxon>
        <taxon>Entelegynae</taxon>
        <taxon>Araneoidea</taxon>
        <taxon>Nephilidae</taxon>
        <taxon>Nephila</taxon>
    </lineage>
</organism>
<feature type="compositionally biased region" description="Basic and acidic residues" evidence="1">
    <location>
        <begin position="48"/>
        <end position="65"/>
    </location>
</feature>
<reference evidence="2" key="1">
    <citation type="submission" date="2020-08" db="EMBL/GenBank/DDBJ databases">
        <title>Multicomponent nature underlies the extraordinary mechanical properties of spider dragline silk.</title>
        <authorList>
            <person name="Kono N."/>
            <person name="Nakamura H."/>
            <person name="Mori M."/>
            <person name="Yoshida Y."/>
            <person name="Ohtoshi R."/>
            <person name="Malay A.D."/>
            <person name="Moran D.A.P."/>
            <person name="Tomita M."/>
            <person name="Numata K."/>
            <person name="Arakawa K."/>
        </authorList>
    </citation>
    <scope>NUCLEOTIDE SEQUENCE</scope>
</reference>
<dbReference type="EMBL" id="BMAW01040380">
    <property type="protein sequence ID" value="GFU59471.1"/>
    <property type="molecule type" value="Genomic_DNA"/>
</dbReference>
<proteinExistence type="predicted"/>
<keyword evidence="3" id="KW-1185">Reference proteome</keyword>
<protein>
    <submittedName>
        <fullName evidence="2">Uncharacterized protein</fullName>
    </submittedName>
</protein>
<sequence>EEPILRRKKYEPRQYHLEAELQSVDKVTKKSSEKIEKVTETSSSEELEALHSEEDFRESIGLEMM</sequence>
<dbReference type="AlphaFoldDB" id="A0A8X6R412"/>